<dbReference type="EMBL" id="MN738821">
    <property type="protein sequence ID" value="QHT37798.1"/>
    <property type="molecule type" value="Genomic_DNA"/>
</dbReference>
<comment type="similarity">
    <text evidence="1">Belongs to the CCDC25 family.</text>
</comment>
<reference evidence="3" key="1">
    <citation type="journal article" date="2020" name="Nature">
        <title>Giant virus diversity and host interactions through global metagenomics.</title>
        <authorList>
            <person name="Schulz F."/>
            <person name="Roux S."/>
            <person name="Paez-Espino D."/>
            <person name="Jungbluth S."/>
            <person name="Walsh D.A."/>
            <person name="Denef V.J."/>
            <person name="McMahon K.D."/>
            <person name="Konstantinidis K.T."/>
            <person name="Eloe-Fadrosh E.A."/>
            <person name="Kyrpides N.C."/>
            <person name="Woyke T."/>
        </authorList>
    </citation>
    <scope>NUCLEOTIDE SEQUENCE</scope>
    <source>
        <strain evidence="3">GVMAG-S-ERX556049-19</strain>
    </source>
</reference>
<organism evidence="3">
    <name type="scientific">viral metagenome</name>
    <dbReference type="NCBI Taxonomy" id="1070528"/>
    <lineage>
        <taxon>unclassified sequences</taxon>
        <taxon>metagenomes</taxon>
        <taxon>organismal metagenomes</taxon>
    </lineage>
</organism>
<accession>A0A6C0F7Y2</accession>
<evidence type="ECO:0000313" key="3">
    <source>
        <dbReference type="EMBL" id="QHT37798.1"/>
    </source>
</evidence>
<dbReference type="AlphaFoldDB" id="A0A6C0F7Y2"/>
<proteinExistence type="inferred from homology"/>
<protein>
    <recommendedName>
        <fullName evidence="2">NFACT RNA-binding domain-containing protein</fullName>
    </recommendedName>
</protein>
<evidence type="ECO:0000256" key="1">
    <source>
        <dbReference type="ARBA" id="ARBA00008998"/>
    </source>
</evidence>
<dbReference type="InterPro" id="IPR008532">
    <property type="entry name" value="NFACT_RNA-bd"/>
</dbReference>
<feature type="domain" description="NFACT RNA-binding" evidence="2">
    <location>
        <begin position="12"/>
        <end position="107"/>
    </location>
</feature>
<dbReference type="Pfam" id="PF05670">
    <property type="entry name" value="NFACT-R_1"/>
    <property type="match status" value="1"/>
</dbReference>
<dbReference type="PANTHER" id="PTHR13049">
    <property type="entry name" value="DUF814-RELATED"/>
    <property type="match status" value="1"/>
</dbReference>
<sequence length="116" mass="13031">MQQEIQIPSLQCNVLYTIGKNSQNNFDIIDEANPNDLWFHIQGESSCHVIASIPVDKKLDKKQLRQIVTQGAVLCKSKSRYKSNKNVSIIYTKVENVTKSEPVGTVIAENTKTIVI</sequence>
<name>A0A6C0F7Y2_9ZZZZ</name>
<dbReference type="PANTHER" id="PTHR13049:SF2">
    <property type="entry name" value="COILED-COIL DOMAIN-CONTAINING PROTEIN 25"/>
    <property type="match status" value="1"/>
</dbReference>
<dbReference type="InterPro" id="IPR039730">
    <property type="entry name" value="Jlp2/Ccd25"/>
</dbReference>
<evidence type="ECO:0000259" key="2">
    <source>
        <dbReference type="Pfam" id="PF05670"/>
    </source>
</evidence>